<gene>
    <name evidence="1" type="primary">g818</name>
    <name evidence="1" type="ORF">NpPPO83_00000818</name>
</gene>
<organism evidence="1 2">
    <name type="scientific">Neofusicoccum parvum</name>
    <dbReference type="NCBI Taxonomy" id="310453"/>
    <lineage>
        <taxon>Eukaryota</taxon>
        <taxon>Fungi</taxon>
        <taxon>Dikarya</taxon>
        <taxon>Ascomycota</taxon>
        <taxon>Pezizomycotina</taxon>
        <taxon>Dothideomycetes</taxon>
        <taxon>Dothideomycetes incertae sedis</taxon>
        <taxon>Botryosphaeriales</taxon>
        <taxon>Botryosphaeriaceae</taxon>
        <taxon>Neofusicoccum</taxon>
    </lineage>
</organism>
<reference evidence="1" key="1">
    <citation type="submission" date="2024-09" db="EMBL/GenBank/DDBJ databases">
        <title>Draft Genome Sequences of Neofusicoccum parvum.</title>
        <authorList>
            <person name="Ashida A."/>
            <person name="Camagna M."/>
            <person name="Tanaka A."/>
            <person name="Takemoto D."/>
        </authorList>
    </citation>
    <scope>NUCLEOTIDE SEQUENCE</scope>
    <source>
        <strain evidence="1">PPO83</strain>
    </source>
</reference>
<name>A0ACB5RR00_9PEZI</name>
<evidence type="ECO:0000313" key="2">
    <source>
        <dbReference type="Proteomes" id="UP001165186"/>
    </source>
</evidence>
<dbReference type="EMBL" id="BSXG01000004">
    <property type="protein sequence ID" value="GME22919.1"/>
    <property type="molecule type" value="Genomic_DNA"/>
</dbReference>
<comment type="caution">
    <text evidence="1">The sequence shown here is derived from an EMBL/GenBank/DDBJ whole genome shotgun (WGS) entry which is preliminary data.</text>
</comment>
<accession>A0ACB5RR00</accession>
<dbReference type="Proteomes" id="UP001165186">
    <property type="component" value="Unassembled WGS sequence"/>
</dbReference>
<keyword evidence="2" id="KW-1185">Reference proteome</keyword>
<proteinExistence type="predicted"/>
<evidence type="ECO:0000313" key="1">
    <source>
        <dbReference type="EMBL" id="GME22919.1"/>
    </source>
</evidence>
<protein>
    <submittedName>
        <fullName evidence="1">OPT superfamily oligopeptide transporter</fullName>
    </submittedName>
</protein>
<sequence>MIGYLGCIVLFMGVYYSNTWRSQDFPFLSQLLFNTTSTSDAYVTYNTSAILNAHNEIDTDALREAGLPWMTGTYLCYLITSNMGLTATIVHMLLWNYDDIKAGWAWVSMDTVRKMWKPETWEGFLGKGETVEERMRRAEAYPALDPHYRLMLKYSDSPP</sequence>